<dbReference type="AlphaFoldDB" id="A0A2R6XMX4"/>
<keyword evidence="2" id="KW-1185">Reference proteome</keyword>
<name>A0A2R6XMX4_MARPO</name>
<dbReference type="Gramene" id="Mp8g10020.1">
    <property type="protein sequence ID" value="Mp8g10020.1.cds"/>
    <property type="gene ID" value="Mp8g10020"/>
</dbReference>
<sequence length="37" mass="4127">MPGVVMLKVDQGEDDETSLLGLRINSWSTSQPKKLRP</sequence>
<gene>
    <name evidence="1" type="ORF">MARPO_0008s0220</name>
</gene>
<protein>
    <submittedName>
        <fullName evidence="1">Uncharacterized protein</fullName>
    </submittedName>
</protein>
<evidence type="ECO:0000313" key="2">
    <source>
        <dbReference type="Proteomes" id="UP000244005"/>
    </source>
</evidence>
<evidence type="ECO:0000313" key="1">
    <source>
        <dbReference type="EMBL" id="PTQ47474.1"/>
    </source>
</evidence>
<accession>A0A2R6XMX4</accession>
<organism evidence="1 2">
    <name type="scientific">Marchantia polymorpha</name>
    <name type="common">Common liverwort</name>
    <name type="synonym">Marchantia aquatica</name>
    <dbReference type="NCBI Taxonomy" id="3197"/>
    <lineage>
        <taxon>Eukaryota</taxon>
        <taxon>Viridiplantae</taxon>
        <taxon>Streptophyta</taxon>
        <taxon>Embryophyta</taxon>
        <taxon>Marchantiophyta</taxon>
        <taxon>Marchantiopsida</taxon>
        <taxon>Marchantiidae</taxon>
        <taxon>Marchantiales</taxon>
        <taxon>Marchantiaceae</taxon>
        <taxon>Marchantia</taxon>
    </lineage>
</organism>
<reference evidence="2" key="1">
    <citation type="journal article" date="2017" name="Cell">
        <title>Insights into land plant evolution garnered from the Marchantia polymorpha genome.</title>
        <authorList>
            <person name="Bowman J.L."/>
            <person name="Kohchi T."/>
            <person name="Yamato K.T."/>
            <person name="Jenkins J."/>
            <person name="Shu S."/>
            <person name="Ishizaki K."/>
            <person name="Yamaoka S."/>
            <person name="Nishihama R."/>
            <person name="Nakamura Y."/>
            <person name="Berger F."/>
            <person name="Adam C."/>
            <person name="Aki S.S."/>
            <person name="Althoff F."/>
            <person name="Araki T."/>
            <person name="Arteaga-Vazquez M.A."/>
            <person name="Balasubrmanian S."/>
            <person name="Barry K."/>
            <person name="Bauer D."/>
            <person name="Boehm C.R."/>
            <person name="Briginshaw L."/>
            <person name="Caballero-Perez J."/>
            <person name="Catarino B."/>
            <person name="Chen F."/>
            <person name="Chiyoda S."/>
            <person name="Chovatia M."/>
            <person name="Davies K.M."/>
            <person name="Delmans M."/>
            <person name="Demura T."/>
            <person name="Dierschke T."/>
            <person name="Dolan L."/>
            <person name="Dorantes-Acosta A.E."/>
            <person name="Eklund D.M."/>
            <person name="Florent S.N."/>
            <person name="Flores-Sandoval E."/>
            <person name="Fujiyama A."/>
            <person name="Fukuzawa H."/>
            <person name="Galik B."/>
            <person name="Grimanelli D."/>
            <person name="Grimwood J."/>
            <person name="Grossniklaus U."/>
            <person name="Hamada T."/>
            <person name="Haseloff J."/>
            <person name="Hetherington A.J."/>
            <person name="Higo A."/>
            <person name="Hirakawa Y."/>
            <person name="Hundley H.N."/>
            <person name="Ikeda Y."/>
            <person name="Inoue K."/>
            <person name="Inoue S.I."/>
            <person name="Ishida S."/>
            <person name="Jia Q."/>
            <person name="Kakita M."/>
            <person name="Kanazawa T."/>
            <person name="Kawai Y."/>
            <person name="Kawashima T."/>
            <person name="Kennedy M."/>
            <person name="Kinose K."/>
            <person name="Kinoshita T."/>
            <person name="Kohara Y."/>
            <person name="Koide E."/>
            <person name="Komatsu K."/>
            <person name="Kopischke S."/>
            <person name="Kubo M."/>
            <person name="Kyozuka J."/>
            <person name="Lagercrantz U."/>
            <person name="Lin S.S."/>
            <person name="Lindquist E."/>
            <person name="Lipzen A.M."/>
            <person name="Lu C.W."/>
            <person name="De Luna E."/>
            <person name="Martienssen R.A."/>
            <person name="Minamino N."/>
            <person name="Mizutani M."/>
            <person name="Mizutani M."/>
            <person name="Mochizuki N."/>
            <person name="Monte I."/>
            <person name="Mosher R."/>
            <person name="Nagasaki H."/>
            <person name="Nakagami H."/>
            <person name="Naramoto S."/>
            <person name="Nishitani K."/>
            <person name="Ohtani M."/>
            <person name="Okamoto T."/>
            <person name="Okumura M."/>
            <person name="Phillips J."/>
            <person name="Pollak B."/>
            <person name="Reinders A."/>
            <person name="Rovekamp M."/>
            <person name="Sano R."/>
            <person name="Sawa S."/>
            <person name="Schmid M.W."/>
            <person name="Shirakawa M."/>
            <person name="Solano R."/>
            <person name="Spunde A."/>
            <person name="Suetsugu N."/>
            <person name="Sugano S."/>
            <person name="Sugiyama A."/>
            <person name="Sun R."/>
            <person name="Suzuki Y."/>
            <person name="Takenaka M."/>
            <person name="Takezawa D."/>
            <person name="Tomogane H."/>
            <person name="Tsuzuki M."/>
            <person name="Ueda T."/>
            <person name="Umeda M."/>
            <person name="Ward J.M."/>
            <person name="Watanabe Y."/>
            <person name="Yazaki K."/>
            <person name="Yokoyama R."/>
            <person name="Yoshitake Y."/>
            <person name="Yotsui I."/>
            <person name="Zachgo S."/>
            <person name="Schmutz J."/>
        </authorList>
    </citation>
    <scope>NUCLEOTIDE SEQUENCE [LARGE SCALE GENOMIC DNA]</scope>
    <source>
        <strain evidence="2">Tak-1</strain>
    </source>
</reference>
<dbReference type="EMBL" id="KZ772680">
    <property type="protein sequence ID" value="PTQ47474.1"/>
    <property type="molecule type" value="Genomic_DNA"/>
</dbReference>
<proteinExistence type="predicted"/>
<dbReference type="Proteomes" id="UP000244005">
    <property type="component" value="Unassembled WGS sequence"/>
</dbReference>